<feature type="transmembrane region" description="Helical" evidence="6">
    <location>
        <begin position="89"/>
        <end position="111"/>
    </location>
</feature>
<protein>
    <submittedName>
        <fullName evidence="7">Hydrogenase-4 component E</fullName>
        <ecNumber evidence="7">1.-.-.-</ecNumber>
    </submittedName>
</protein>
<evidence type="ECO:0000256" key="5">
    <source>
        <dbReference type="ARBA" id="ARBA00023136"/>
    </source>
</evidence>
<feature type="transmembrane region" description="Helical" evidence="6">
    <location>
        <begin position="6"/>
        <end position="21"/>
    </location>
</feature>
<dbReference type="RefSeq" id="WP_229932643.1">
    <property type="nucleotide sequence ID" value="NZ_CAJHOF010000006.1"/>
</dbReference>
<accession>A0ABN7K6T3</accession>
<dbReference type="EMBL" id="CAJHOF010000006">
    <property type="protein sequence ID" value="CAD7288102.1"/>
    <property type="molecule type" value="Genomic_DNA"/>
</dbReference>
<evidence type="ECO:0000313" key="7">
    <source>
        <dbReference type="EMBL" id="CAD7288102.1"/>
    </source>
</evidence>
<dbReference type="PANTHER" id="PTHR38601">
    <property type="entry name" value="HYDROGENASE-4 COMPONENT E"/>
    <property type="match status" value="1"/>
</dbReference>
<comment type="caution">
    <text evidence="7">The sequence shown here is derived from an EMBL/GenBank/DDBJ whole genome shotgun (WGS) entry which is preliminary data.</text>
</comment>
<dbReference type="PANTHER" id="PTHR38601:SF1">
    <property type="entry name" value="HYDROGENASE-4 COMPONENT E"/>
    <property type="match status" value="1"/>
</dbReference>
<evidence type="ECO:0000256" key="2">
    <source>
        <dbReference type="ARBA" id="ARBA00022475"/>
    </source>
</evidence>
<keyword evidence="4 6" id="KW-1133">Transmembrane helix</keyword>
<reference evidence="7 8" key="1">
    <citation type="submission" date="2020-11" db="EMBL/GenBank/DDBJ databases">
        <authorList>
            <person name="Peeters C."/>
        </authorList>
    </citation>
    <scope>NUCLEOTIDE SEQUENCE [LARGE SCALE GENOMIC DNA]</scope>
    <source>
        <strain evidence="7 8">LMG 7974</strain>
    </source>
</reference>
<evidence type="ECO:0000313" key="8">
    <source>
        <dbReference type="Proteomes" id="UP000789803"/>
    </source>
</evidence>
<evidence type="ECO:0000256" key="4">
    <source>
        <dbReference type="ARBA" id="ARBA00022989"/>
    </source>
</evidence>
<dbReference type="GO" id="GO:0016491">
    <property type="term" value="F:oxidoreductase activity"/>
    <property type="evidence" value="ECO:0007669"/>
    <property type="project" value="UniProtKB-KW"/>
</dbReference>
<keyword evidence="7" id="KW-0560">Oxidoreductase</keyword>
<keyword evidence="8" id="KW-1185">Reference proteome</keyword>
<feature type="transmembrane region" description="Helical" evidence="6">
    <location>
        <begin position="28"/>
        <end position="45"/>
    </location>
</feature>
<dbReference type="InterPro" id="IPR038730">
    <property type="entry name" value="HyfE-like"/>
</dbReference>
<organism evidence="7 8">
    <name type="scientific">Campylobacter majalis</name>
    <dbReference type="NCBI Taxonomy" id="2790656"/>
    <lineage>
        <taxon>Bacteria</taxon>
        <taxon>Pseudomonadati</taxon>
        <taxon>Campylobacterota</taxon>
        <taxon>Epsilonproteobacteria</taxon>
        <taxon>Campylobacterales</taxon>
        <taxon>Campylobacteraceae</taxon>
        <taxon>Campylobacter</taxon>
    </lineage>
</organism>
<evidence type="ECO:0000256" key="3">
    <source>
        <dbReference type="ARBA" id="ARBA00022692"/>
    </source>
</evidence>
<feature type="transmembrane region" description="Helical" evidence="6">
    <location>
        <begin position="57"/>
        <end position="77"/>
    </location>
</feature>
<dbReference type="InterPro" id="IPR039428">
    <property type="entry name" value="NUOK/Mnh_C1-like"/>
</dbReference>
<keyword evidence="3 6" id="KW-0812">Transmembrane</keyword>
<dbReference type="NCBIfam" id="NF008556">
    <property type="entry name" value="PRK11492.1"/>
    <property type="match status" value="1"/>
</dbReference>
<dbReference type="EC" id="1.-.-.-" evidence="7"/>
<gene>
    <name evidence="7" type="primary">hyfE</name>
    <name evidence="7" type="ORF">LMG7974_00834</name>
</gene>
<evidence type="ECO:0000256" key="1">
    <source>
        <dbReference type="ARBA" id="ARBA00004651"/>
    </source>
</evidence>
<keyword evidence="5 6" id="KW-0472">Membrane</keyword>
<comment type="subcellular location">
    <subcellularLocation>
        <location evidence="1">Cell membrane</location>
        <topology evidence="1">Multi-pass membrane protein</topology>
    </subcellularLocation>
</comment>
<dbReference type="Gene3D" id="1.10.287.3510">
    <property type="match status" value="1"/>
</dbReference>
<dbReference type="Pfam" id="PF00420">
    <property type="entry name" value="Oxidored_q2"/>
    <property type="match status" value="1"/>
</dbReference>
<proteinExistence type="predicted"/>
<feature type="transmembrane region" description="Helical" evidence="6">
    <location>
        <begin position="123"/>
        <end position="143"/>
    </location>
</feature>
<keyword evidence="2" id="KW-1003">Cell membrane</keyword>
<name>A0ABN7K6T3_9BACT</name>
<feature type="transmembrane region" description="Helical" evidence="6">
    <location>
        <begin position="175"/>
        <end position="195"/>
    </location>
</feature>
<feature type="transmembrane region" description="Helical" evidence="6">
    <location>
        <begin position="150"/>
        <end position="169"/>
    </location>
</feature>
<sequence length="214" mass="23686">MSGLSILVILMMICALCAFGLRSYKKSLLAFWAQTGILIAIFYTLASTYEASELYSWAKFAFLSKFLLIPAIIYFLISYAGFENEDEPIGGFFVSPFITLVLSLAFAVALANVFANFALIKDQIALIGGGFVFMVGIFGFIFRKSFVKQILAYCTFENGIHLTLALTAYDAHELVELGIMTDAIFAVIIMVALAFRFNRVFNTLDTTKATDLRG</sequence>
<dbReference type="Proteomes" id="UP000789803">
    <property type="component" value="Unassembled WGS sequence"/>
</dbReference>
<evidence type="ECO:0000256" key="6">
    <source>
        <dbReference type="SAM" id="Phobius"/>
    </source>
</evidence>